<dbReference type="Gene3D" id="3.60.10.10">
    <property type="entry name" value="Endonuclease/exonuclease/phosphatase"/>
    <property type="match status" value="1"/>
</dbReference>
<reference evidence="2" key="1">
    <citation type="submission" date="2023-06" db="EMBL/GenBank/DDBJ databases">
        <title>Survivors Of The Sea: Transcriptome response of Skeletonema marinoi to long-term dormancy.</title>
        <authorList>
            <person name="Pinder M.I.M."/>
            <person name="Kourtchenko O."/>
            <person name="Robertson E.K."/>
            <person name="Larsson T."/>
            <person name="Maumus F."/>
            <person name="Osuna-Cruz C.M."/>
            <person name="Vancaester E."/>
            <person name="Stenow R."/>
            <person name="Vandepoele K."/>
            <person name="Ploug H."/>
            <person name="Bruchert V."/>
            <person name="Godhe A."/>
            <person name="Topel M."/>
        </authorList>
    </citation>
    <scope>NUCLEOTIDE SEQUENCE</scope>
    <source>
        <strain evidence="2">R05AC</strain>
    </source>
</reference>
<dbReference type="InterPro" id="IPR036691">
    <property type="entry name" value="Endo/exonu/phosph_ase_sf"/>
</dbReference>
<dbReference type="SUPFAM" id="SSF56219">
    <property type="entry name" value="DNase I-like"/>
    <property type="match status" value="1"/>
</dbReference>
<keyword evidence="3" id="KW-1185">Reference proteome</keyword>
<protein>
    <recommendedName>
        <fullName evidence="4">Endonuclease/exonuclease/phosphatase domain-containing protein</fullName>
    </recommendedName>
</protein>
<proteinExistence type="predicted"/>
<sequence>KIPYGTRLVTSSSDIISISSFNLLAPLYVRPIDQRTGEIQPFAAFEWVKDDDLLRNETRLPRLLTCLDNCGTDFICVQELQLERAEDSHSNSSDTRPPFVLPSWIKPLLSKYQIILPSQPQLDKIAERNRRVLLADVAVTNGIFYNLNKWVPDSSNKQSNGDDEHTNTCITQAFRSVDSDDASIVISSIHLDASREEKRCAQIQRCLGQTASFSSHLPYALPLIIAGDYNCELSIGSCVSAFIKNAPDDSTSSQPKEGEEDSKSGMEEHKLRECASALRIPLTSVTPDNVKQWDSLYDDVETYVYDNCWVLKRANTGPTRMALDHDESNDNTAESNELCLKPWKLDHFVYTSNTLEAIKYWSTLEDDAESFKTGLPNERVPTDHLPLAAMFKIHPHPQLDQGPRKQLLASLEELELKQNADTRSTLATIDKEKIDLEEKLQSQELEKIEEKPKRKKKPHPEMIQHIRQSRALKKQLKQTQTKEREQFVSGRCVLERMELQHALEMTCNEWIEKGRAK</sequence>
<dbReference type="PANTHER" id="PTHR12121:SF37">
    <property type="entry name" value="2',5'-PHOSPHODIESTERASE 12"/>
    <property type="match status" value="1"/>
</dbReference>
<dbReference type="PANTHER" id="PTHR12121">
    <property type="entry name" value="CARBON CATABOLITE REPRESSOR PROTEIN 4"/>
    <property type="match status" value="1"/>
</dbReference>
<dbReference type="InterPro" id="IPR050410">
    <property type="entry name" value="CCR4/nocturin_mRNA_transcr"/>
</dbReference>
<dbReference type="AlphaFoldDB" id="A0AAD8XWI9"/>
<comment type="caution">
    <text evidence="2">The sequence shown here is derived from an EMBL/GenBank/DDBJ whole genome shotgun (WGS) entry which is preliminary data.</text>
</comment>
<evidence type="ECO:0000313" key="2">
    <source>
        <dbReference type="EMBL" id="KAK1734810.1"/>
    </source>
</evidence>
<accession>A0AAD8XWI9</accession>
<dbReference type="GO" id="GO:0000288">
    <property type="term" value="P:nuclear-transcribed mRNA catabolic process, deadenylation-dependent decay"/>
    <property type="evidence" value="ECO:0007669"/>
    <property type="project" value="TreeGrafter"/>
</dbReference>
<dbReference type="EMBL" id="JATAAI010000037">
    <property type="protein sequence ID" value="KAK1734810.1"/>
    <property type="molecule type" value="Genomic_DNA"/>
</dbReference>
<dbReference type="GO" id="GO:0000175">
    <property type="term" value="F:3'-5'-RNA exonuclease activity"/>
    <property type="evidence" value="ECO:0007669"/>
    <property type="project" value="TreeGrafter"/>
</dbReference>
<feature type="region of interest" description="Disordered" evidence="1">
    <location>
        <begin position="246"/>
        <end position="268"/>
    </location>
</feature>
<evidence type="ECO:0000256" key="1">
    <source>
        <dbReference type="SAM" id="MobiDB-lite"/>
    </source>
</evidence>
<evidence type="ECO:0000313" key="3">
    <source>
        <dbReference type="Proteomes" id="UP001224775"/>
    </source>
</evidence>
<gene>
    <name evidence="2" type="ORF">QTG54_014683</name>
</gene>
<dbReference type="Proteomes" id="UP001224775">
    <property type="component" value="Unassembled WGS sequence"/>
</dbReference>
<evidence type="ECO:0008006" key="4">
    <source>
        <dbReference type="Google" id="ProtNLM"/>
    </source>
</evidence>
<dbReference type="GO" id="GO:0005739">
    <property type="term" value="C:mitochondrion"/>
    <property type="evidence" value="ECO:0007669"/>
    <property type="project" value="TreeGrafter"/>
</dbReference>
<name>A0AAD8XWI9_9STRA</name>
<organism evidence="2 3">
    <name type="scientific">Skeletonema marinoi</name>
    <dbReference type="NCBI Taxonomy" id="267567"/>
    <lineage>
        <taxon>Eukaryota</taxon>
        <taxon>Sar</taxon>
        <taxon>Stramenopiles</taxon>
        <taxon>Ochrophyta</taxon>
        <taxon>Bacillariophyta</taxon>
        <taxon>Coscinodiscophyceae</taxon>
        <taxon>Thalassiosirophycidae</taxon>
        <taxon>Thalassiosirales</taxon>
        <taxon>Skeletonemataceae</taxon>
        <taxon>Skeletonema</taxon>
        <taxon>Skeletonema marinoi-dohrnii complex</taxon>
    </lineage>
</organism>
<feature type="non-terminal residue" evidence="2">
    <location>
        <position position="1"/>
    </location>
</feature>